<dbReference type="InterPro" id="IPR018631">
    <property type="entry name" value="AAA-ATPase-like_dom"/>
</dbReference>
<proteinExistence type="predicted"/>
<dbReference type="Pfam" id="PF08011">
    <property type="entry name" value="PDDEXK_9"/>
    <property type="match status" value="1"/>
</dbReference>
<evidence type="ECO:0000259" key="1">
    <source>
        <dbReference type="Pfam" id="PF09820"/>
    </source>
</evidence>
<evidence type="ECO:0000313" key="2">
    <source>
        <dbReference type="EMBL" id="HIX37844.1"/>
    </source>
</evidence>
<dbReference type="EMBL" id="DXFG01000165">
    <property type="protein sequence ID" value="HIX37844.1"/>
    <property type="molecule type" value="Genomic_DNA"/>
</dbReference>
<accession>A0A9D1VMA1</accession>
<gene>
    <name evidence="2" type="ORF">H9738_08255</name>
</gene>
<dbReference type="GO" id="GO:0005524">
    <property type="term" value="F:ATP binding"/>
    <property type="evidence" value="ECO:0007669"/>
    <property type="project" value="UniProtKB-KW"/>
</dbReference>
<sequence>MGFKPLPIGVENFQEIIEQGYYYVDKTAMIKELLEMRGKVNLFTRPRRFGKTLNLSMLQCFFEEGYCDARRLFQGLFIMNQDKDFTGYMSCYPVISLSLKSLKQPSFELSYMQLKKTIAEEFRRHDRILDSSCLTEAEKQRYRNICDVQGKEWDYLDALKFLSACLGKVKEKKTIILIDEYDVPLENAYFSGFYDRMTAVIRSLFESALKTNGYLEFAVITGCLRISKESIFAGLNNLKIVSITSPTYSEYFGFTEQEVRDMLKFYGRERCMDTMKTWYDGYLFGKTEVYNPWSVINYVEQVWADPESFPKPFWSNTSSNSIIRALVEHADIRVKQEIELLIQGESIEKSVHEDITYEDIQPEKSRENIWNFLFFTGYLKKTDERMEENVHYISMAIPNEEVRVIFKNTVLSWFEQKISKKDLTPLYKSILEGRCEDFETAVSQMLREGISFYDTKESFYRGFLMGLLNGLEDYYAFSNRESGLGRYDICLKPMEADKPAVLMELKVAAGYGELEERSSQALQQILEKEYERELVWEGYREVLCYGIAFYKKSCRIKLEKHKLS</sequence>
<reference evidence="2" key="1">
    <citation type="journal article" date="2021" name="PeerJ">
        <title>Extensive microbial diversity within the chicken gut microbiome revealed by metagenomics and culture.</title>
        <authorList>
            <person name="Gilroy R."/>
            <person name="Ravi A."/>
            <person name="Getino M."/>
            <person name="Pursley I."/>
            <person name="Horton D.L."/>
            <person name="Alikhan N.F."/>
            <person name="Baker D."/>
            <person name="Gharbi K."/>
            <person name="Hall N."/>
            <person name="Watson M."/>
            <person name="Adriaenssens E.M."/>
            <person name="Foster-Nyarko E."/>
            <person name="Jarju S."/>
            <person name="Secka A."/>
            <person name="Antonio M."/>
            <person name="Oren A."/>
            <person name="Chaudhuri R.R."/>
            <person name="La Ragione R."/>
            <person name="Hildebrand F."/>
            <person name="Pallen M.J."/>
        </authorList>
    </citation>
    <scope>NUCLEOTIDE SEQUENCE</scope>
    <source>
        <strain evidence="2">ChiHjej12B11-1927</strain>
    </source>
</reference>
<protein>
    <submittedName>
        <fullName evidence="2">ATP-binding protein</fullName>
    </submittedName>
</protein>
<dbReference type="InterPro" id="IPR012547">
    <property type="entry name" value="PDDEXK_9"/>
</dbReference>
<dbReference type="Pfam" id="PF09820">
    <property type="entry name" value="AAA-ATPase_like"/>
    <property type="match status" value="1"/>
</dbReference>
<organism evidence="2 3">
    <name type="scientific">Candidatus Blautia pullistercoris</name>
    <dbReference type="NCBI Taxonomy" id="2838499"/>
    <lineage>
        <taxon>Bacteria</taxon>
        <taxon>Bacillati</taxon>
        <taxon>Bacillota</taxon>
        <taxon>Clostridia</taxon>
        <taxon>Lachnospirales</taxon>
        <taxon>Lachnospiraceae</taxon>
        <taxon>Blautia</taxon>
    </lineage>
</organism>
<dbReference type="AlphaFoldDB" id="A0A9D1VMA1"/>
<keyword evidence="2" id="KW-0067">ATP-binding</keyword>
<evidence type="ECO:0000313" key="3">
    <source>
        <dbReference type="Proteomes" id="UP000824230"/>
    </source>
</evidence>
<name>A0A9D1VMA1_9FIRM</name>
<reference evidence="2" key="2">
    <citation type="submission" date="2021-04" db="EMBL/GenBank/DDBJ databases">
        <authorList>
            <person name="Gilroy R."/>
        </authorList>
    </citation>
    <scope>NUCLEOTIDE SEQUENCE</scope>
    <source>
        <strain evidence="2">ChiHjej12B11-1927</strain>
    </source>
</reference>
<dbReference type="Proteomes" id="UP000824230">
    <property type="component" value="Unassembled WGS sequence"/>
</dbReference>
<dbReference type="PANTHER" id="PTHR34825:SF1">
    <property type="entry name" value="AAA-ATPASE-LIKE DOMAIN-CONTAINING PROTEIN"/>
    <property type="match status" value="1"/>
</dbReference>
<dbReference type="PANTHER" id="PTHR34825">
    <property type="entry name" value="CONSERVED PROTEIN, WITH A WEAK D-GALACTARATE DEHYDRATASE/ALTRONATE HYDROLASE DOMAIN"/>
    <property type="match status" value="1"/>
</dbReference>
<keyword evidence="2" id="KW-0547">Nucleotide-binding</keyword>
<feature type="domain" description="AAA-ATPase-like" evidence="1">
    <location>
        <begin position="7"/>
        <end position="232"/>
    </location>
</feature>
<comment type="caution">
    <text evidence="2">The sequence shown here is derived from an EMBL/GenBank/DDBJ whole genome shotgun (WGS) entry which is preliminary data.</text>
</comment>